<dbReference type="InterPro" id="IPR020084">
    <property type="entry name" value="NUDIX_hydrolase_CS"/>
</dbReference>
<dbReference type="InterPro" id="IPR000086">
    <property type="entry name" value="NUDIX_hydrolase_dom"/>
</dbReference>
<keyword evidence="3 4" id="KW-0378">Hydrolase</keyword>
<name>A0A7R7DUK5_9ACTN</name>
<organism evidence="6 7">
    <name type="scientific">Actinocatenispora thailandica</name>
    <dbReference type="NCBI Taxonomy" id="227318"/>
    <lineage>
        <taxon>Bacteria</taxon>
        <taxon>Bacillati</taxon>
        <taxon>Actinomycetota</taxon>
        <taxon>Actinomycetes</taxon>
        <taxon>Micromonosporales</taxon>
        <taxon>Micromonosporaceae</taxon>
        <taxon>Actinocatenispora</taxon>
    </lineage>
</organism>
<keyword evidence="7" id="KW-1185">Reference proteome</keyword>
<dbReference type="Proteomes" id="UP000611640">
    <property type="component" value="Chromosome"/>
</dbReference>
<dbReference type="PANTHER" id="PTHR43046">
    <property type="entry name" value="GDP-MANNOSE MANNOSYL HYDROLASE"/>
    <property type="match status" value="1"/>
</dbReference>
<evidence type="ECO:0000256" key="1">
    <source>
        <dbReference type="ARBA" id="ARBA00001946"/>
    </source>
</evidence>
<evidence type="ECO:0000256" key="3">
    <source>
        <dbReference type="ARBA" id="ARBA00022801"/>
    </source>
</evidence>
<dbReference type="KEGG" id="atl:Athai_55440"/>
<sequence length="167" mass="18261">MAISEYLGGLRAVVGHDLLLVPSAAAVVHDDAGRILLEQRSDTGSWALPAGGIDPGEQPAAAALREVEEETGVLAEIERLAGVAMHPVQYPNGDRCEYLNVWFRCRAIGGTARRDEDETLDVRWFDPDALPAIHPFTQLRIDTALREGAPWFVPPGEPLDAVRIRYP</sequence>
<evidence type="ECO:0000256" key="2">
    <source>
        <dbReference type="ARBA" id="ARBA00005582"/>
    </source>
</evidence>
<dbReference type="RefSeq" id="WP_203964144.1">
    <property type="nucleotide sequence ID" value="NZ_AP023355.1"/>
</dbReference>
<dbReference type="SUPFAM" id="SSF55811">
    <property type="entry name" value="Nudix"/>
    <property type="match status" value="1"/>
</dbReference>
<dbReference type="PROSITE" id="PS00893">
    <property type="entry name" value="NUDIX_BOX"/>
    <property type="match status" value="1"/>
</dbReference>
<evidence type="ECO:0000259" key="5">
    <source>
        <dbReference type="PROSITE" id="PS51462"/>
    </source>
</evidence>
<evidence type="ECO:0000313" key="6">
    <source>
        <dbReference type="EMBL" id="BCJ38041.1"/>
    </source>
</evidence>
<dbReference type="EMBL" id="AP023355">
    <property type="protein sequence ID" value="BCJ38041.1"/>
    <property type="molecule type" value="Genomic_DNA"/>
</dbReference>
<comment type="similarity">
    <text evidence="2 4">Belongs to the Nudix hydrolase family.</text>
</comment>
<dbReference type="Pfam" id="PF00293">
    <property type="entry name" value="NUDIX"/>
    <property type="match status" value="1"/>
</dbReference>
<evidence type="ECO:0000313" key="7">
    <source>
        <dbReference type="Proteomes" id="UP000611640"/>
    </source>
</evidence>
<accession>A0A7R7DUK5</accession>
<reference evidence="6 7" key="1">
    <citation type="submission" date="2020-08" db="EMBL/GenBank/DDBJ databases">
        <title>Whole genome shotgun sequence of Actinocatenispora thailandica NBRC 105041.</title>
        <authorList>
            <person name="Komaki H."/>
            <person name="Tamura T."/>
        </authorList>
    </citation>
    <scope>NUCLEOTIDE SEQUENCE [LARGE SCALE GENOMIC DNA]</scope>
    <source>
        <strain evidence="6 7">NBRC 105041</strain>
    </source>
</reference>
<dbReference type="InterPro" id="IPR020476">
    <property type="entry name" value="Nudix_hydrolase"/>
</dbReference>
<dbReference type="CDD" id="cd18879">
    <property type="entry name" value="NUDIX_Hydrolase"/>
    <property type="match status" value="1"/>
</dbReference>
<dbReference type="AlphaFoldDB" id="A0A7R7DUK5"/>
<protein>
    <submittedName>
        <fullName evidence="6">NUDIX hydrolase</fullName>
    </submittedName>
</protein>
<feature type="domain" description="Nudix hydrolase" evidence="5">
    <location>
        <begin position="19"/>
        <end position="154"/>
    </location>
</feature>
<dbReference type="GO" id="GO:0016787">
    <property type="term" value="F:hydrolase activity"/>
    <property type="evidence" value="ECO:0007669"/>
    <property type="project" value="UniProtKB-KW"/>
</dbReference>
<gene>
    <name evidence="6" type="ORF">Athai_55440</name>
</gene>
<dbReference type="PROSITE" id="PS51462">
    <property type="entry name" value="NUDIX"/>
    <property type="match status" value="1"/>
</dbReference>
<dbReference type="Gene3D" id="3.90.79.10">
    <property type="entry name" value="Nucleoside Triphosphate Pyrophosphohydrolase"/>
    <property type="match status" value="1"/>
</dbReference>
<comment type="cofactor">
    <cofactor evidence="1">
        <name>Mg(2+)</name>
        <dbReference type="ChEBI" id="CHEBI:18420"/>
    </cofactor>
</comment>
<dbReference type="InterPro" id="IPR015797">
    <property type="entry name" value="NUDIX_hydrolase-like_dom_sf"/>
</dbReference>
<dbReference type="PRINTS" id="PR00502">
    <property type="entry name" value="NUDIXFAMILY"/>
</dbReference>
<proteinExistence type="inferred from homology"/>
<evidence type="ECO:0000256" key="4">
    <source>
        <dbReference type="RuleBase" id="RU003476"/>
    </source>
</evidence>
<dbReference type="PANTHER" id="PTHR43046:SF16">
    <property type="entry name" value="ADP-RIBOSE PYROPHOSPHATASE YJHB-RELATED"/>
    <property type="match status" value="1"/>
</dbReference>